<sequence length="195" mass="21225">MRAMFPPEALASLPPQRWTERFALSAPEGKLAKFVSKTPSGERLEGGAFKAVVTGDPVMAERKHREGELAVDLLKDVEILAPPGIDRGRCKQGRDALQVCPGGIIGRVVRAYEVDSLAEVRDRPCPEPRMRHIASNQMTGMAFIEPPGNTLPCRSAGLGGPVDQLRRRERGSIEAHDLILRRCSVFHRSPGGGGE</sequence>
<evidence type="ECO:0000313" key="2">
    <source>
        <dbReference type="Proteomes" id="UP000295497"/>
    </source>
</evidence>
<accession>A0A4P2QLP2</accession>
<organism evidence="1 2">
    <name type="scientific">Sorangium cellulosum</name>
    <name type="common">Polyangium cellulosum</name>
    <dbReference type="NCBI Taxonomy" id="56"/>
    <lineage>
        <taxon>Bacteria</taxon>
        <taxon>Pseudomonadati</taxon>
        <taxon>Myxococcota</taxon>
        <taxon>Polyangia</taxon>
        <taxon>Polyangiales</taxon>
        <taxon>Polyangiaceae</taxon>
        <taxon>Sorangium</taxon>
    </lineage>
</organism>
<proteinExistence type="predicted"/>
<name>A0A4P2QLP2_SORCE</name>
<evidence type="ECO:0000313" key="1">
    <source>
        <dbReference type="EMBL" id="AUX30748.1"/>
    </source>
</evidence>
<reference evidence="1 2" key="1">
    <citation type="submission" date="2015-09" db="EMBL/GenBank/DDBJ databases">
        <title>Sorangium comparison.</title>
        <authorList>
            <person name="Zaburannyi N."/>
            <person name="Bunk B."/>
            <person name="Overmann J."/>
            <person name="Mueller R."/>
        </authorList>
    </citation>
    <scope>NUCLEOTIDE SEQUENCE [LARGE SCALE GENOMIC DNA]</scope>
    <source>
        <strain evidence="1 2">So ce836</strain>
    </source>
</reference>
<dbReference type="EMBL" id="CP012672">
    <property type="protein sequence ID" value="AUX30748.1"/>
    <property type="molecule type" value="Genomic_DNA"/>
</dbReference>
<protein>
    <submittedName>
        <fullName evidence="1">Uncharacterized protein</fullName>
    </submittedName>
</protein>
<dbReference type="AlphaFoldDB" id="A0A4P2QLP2"/>
<dbReference type="Proteomes" id="UP000295497">
    <property type="component" value="Chromosome"/>
</dbReference>
<gene>
    <name evidence="1" type="ORF">SOCE836_028590</name>
</gene>